<name>A0A552JM68_9CHRO</name>
<sequence length="87" mass="9263">MPIENNLLAHHSGDSETGDSETGDSETGDSEIIFIYSPHTLHPTPHTPPAPPMSGGLGGSHPTPTSTPHTPHPTPHTPKKGNWEKKF</sequence>
<evidence type="ECO:0000313" key="3">
    <source>
        <dbReference type="Proteomes" id="UP000320523"/>
    </source>
</evidence>
<organism evidence="2 3">
    <name type="scientific">Microcystis wesenbergii Mw_QC_S_20081001_S30D</name>
    <dbReference type="NCBI Taxonomy" id="2486245"/>
    <lineage>
        <taxon>Bacteria</taxon>
        <taxon>Bacillati</taxon>
        <taxon>Cyanobacteriota</taxon>
        <taxon>Cyanophyceae</taxon>
        <taxon>Oscillatoriophycideae</taxon>
        <taxon>Chroococcales</taxon>
        <taxon>Microcystaceae</taxon>
        <taxon>Microcystis</taxon>
    </lineage>
</organism>
<accession>A0A552JM68</accession>
<evidence type="ECO:0000256" key="1">
    <source>
        <dbReference type="SAM" id="MobiDB-lite"/>
    </source>
</evidence>
<protein>
    <submittedName>
        <fullName evidence="2">Uncharacterized protein</fullName>
    </submittedName>
</protein>
<dbReference type="Proteomes" id="UP000320523">
    <property type="component" value="Unassembled WGS sequence"/>
</dbReference>
<reference evidence="2 3" key="1">
    <citation type="submission" date="2019-01" db="EMBL/GenBank/DDBJ databases">
        <title>Coherence of Microcystis species and biogeography revealed through population genomics.</title>
        <authorList>
            <person name="Perez-Carrascal O.M."/>
            <person name="Terrat Y."/>
            <person name="Giani A."/>
            <person name="Fortin N."/>
            <person name="Tromas N."/>
            <person name="Shapiro B.J."/>
        </authorList>
    </citation>
    <scope>NUCLEOTIDE SEQUENCE [LARGE SCALE GENOMIC DNA]</scope>
    <source>
        <strain evidence="2">Mw_QC_S_20081001_S30D</strain>
    </source>
</reference>
<feature type="compositionally biased region" description="Acidic residues" evidence="1">
    <location>
        <begin position="16"/>
        <end position="29"/>
    </location>
</feature>
<proteinExistence type="predicted"/>
<feature type="compositionally biased region" description="Low complexity" evidence="1">
    <location>
        <begin position="60"/>
        <end position="69"/>
    </location>
</feature>
<evidence type="ECO:0000313" key="2">
    <source>
        <dbReference type="EMBL" id="TRU96788.1"/>
    </source>
</evidence>
<dbReference type="EMBL" id="SFAT01000108">
    <property type="protein sequence ID" value="TRU96788.1"/>
    <property type="molecule type" value="Genomic_DNA"/>
</dbReference>
<comment type="caution">
    <text evidence="2">The sequence shown here is derived from an EMBL/GenBank/DDBJ whole genome shotgun (WGS) entry which is preliminary data.</text>
</comment>
<gene>
    <name evidence="2" type="ORF">EWV75_10405</name>
</gene>
<dbReference type="AlphaFoldDB" id="A0A552JM68"/>
<feature type="region of interest" description="Disordered" evidence="1">
    <location>
        <begin position="1"/>
        <end position="87"/>
    </location>
</feature>